<evidence type="ECO:0000313" key="2">
    <source>
        <dbReference type="Proteomes" id="UP001218895"/>
    </source>
</evidence>
<dbReference type="KEGG" id="manq:L1994_04320"/>
<evidence type="ECO:0000313" key="1">
    <source>
        <dbReference type="EMBL" id="WFN37621.1"/>
    </source>
</evidence>
<gene>
    <name evidence="1" type="ORF">L1994_04320</name>
</gene>
<sequence>MSQFKKASEIDKSNKRAFFPEIRDVIISYLKNSIHPVTVTGTIIELNKYGLNPSRNIVKRYFDDLEKAGVVTVRLNGNVYEFTLIKKE</sequence>
<dbReference type="RefSeq" id="WP_278100461.1">
    <property type="nucleotide sequence ID" value="NZ_CP091092.1"/>
</dbReference>
<organism evidence="1 2">
    <name type="scientific">Methanomicrobium antiquum</name>
    <dbReference type="NCBI Taxonomy" id="487686"/>
    <lineage>
        <taxon>Archaea</taxon>
        <taxon>Methanobacteriati</taxon>
        <taxon>Methanobacteriota</taxon>
        <taxon>Stenosarchaea group</taxon>
        <taxon>Methanomicrobia</taxon>
        <taxon>Methanomicrobiales</taxon>
        <taxon>Methanomicrobiaceae</taxon>
        <taxon>Methanomicrobium</taxon>
    </lineage>
</organism>
<dbReference type="EMBL" id="CP091092">
    <property type="protein sequence ID" value="WFN37621.1"/>
    <property type="molecule type" value="Genomic_DNA"/>
</dbReference>
<reference evidence="1" key="1">
    <citation type="submission" date="2022-01" db="EMBL/GenBank/DDBJ databases">
        <title>Complete genome of Methanomicrobium antiquum DSM 21220.</title>
        <authorList>
            <person name="Chen S.-C."/>
            <person name="You Y.-T."/>
            <person name="Zhou Y.-Z."/>
            <person name="Lai M.-C."/>
        </authorList>
    </citation>
    <scope>NUCLEOTIDE SEQUENCE</scope>
    <source>
        <strain evidence="1">DSM 21220</strain>
    </source>
</reference>
<dbReference type="GeneID" id="79949596"/>
<dbReference type="Proteomes" id="UP001218895">
    <property type="component" value="Chromosome"/>
</dbReference>
<name>A0AAF0FT38_9EURY</name>
<proteinExistence type="predicted"/>
<dbReference type="AlphaFoldDB" id="A0AAF0FT38"/>
<keyword evidence="2" id="KW-1185">Reference proteome</keyword>
<accession>A0AAF0FT38</accession>
<protein>
    <submittedName>
        <fullName evidence="1">Uncharacterized protein</fullName>
    </submittedName>
</protein>